<evidence type="ECO:0000313" key="2">
    <source>
        <dbReference type="EMBL" id="KON95886.1"/>
    </source>
</evidence>
<dbReference type="AlphaFoldDB" id="A0A0D1XTZ0"/>
<evidence type="ECO:0000313" key="3">
    <source>
        <dbReference type="EMBL" id="SDK27259.1"/>
    </source>
</evidence>
<dbReference type="RefSeq" id="WP_043064919.1">
    <property type="nucleotide sequence ID" value="NZ_BJOA01000260.1"/>
</dbReference>
<keyword evidence="1" id="KW-0732">Signal</keyword>
<reference evidence="2 4" key="1">
    <citation type="submission" date="2015-07" db="EMBL/GenBank/DDBJ databases">
        <title>Fjat-14205 dsm 2895.</title>
        <authorList>
            <person name="Liu B."/>
            <person name="Wang J."/>
            <person name="Zhu Y."/>
            <person name="Liu G."/>
            <person name="Chen Q."/>
            <person name="Chen Z."/>
            <person name="Lan J."/>
            <person name="Che J."/>
            <person name="Ge C."/>
            <person name="Shi H."/>
            <person name="Pan Z."/>
            <person name="Liu X."/>
        </authorList>
    </citation>
    <scope>NUCLEOTIDE SEQUENCE [LARGE SCALE GENOMIC DNA]</scope>
    <source>
        <strain evidence="2 4">DSM 2895</strain>
    </source>
</reference>
<accession>A0A0D1XTZ0</accession>
<protein>
    <submittedName>
        <fullName evidence="2">Uncharacterized protein</fullName>
    </submittedName>
</protein>
<dbReference type="OrthoDB" id="2686275at2"/>
<keyword evidence="4" id="KW-1185">Reference proteome</keyword>
<dbReference type="Proteomes" id="UP000037269">
    <property type="component" value="Unassembled WGS sequence"/>
</dbReference>
<name>A0A0D1XTZ0_ANEMI</name>
<reference evidence="3 5" key="2">
    <citation type="submission" date="2016-10" db="EMBL/GenBank/DDBJ databases">
        <authorList>
            <person name="de Groot N.N."/>
        </authorList>
    </citation>
    <scope>NUCLEOTIDE SEQUENCE [LARGE SCALE GENOMIC DNA]</scope>
    <source>
        <strain evidence="3 5">DSM 2895</strain>
    </source>
</reference>
<proteinExistence type="predicted"/>
<dbReference type="STRING" id="47500.AF333_10730"/>
<dbReference type="Proteomes" id="UP000182836">
    <property type="component" value="Unassembled WGS sequence"/>
</dbReference>
<gene>
    <name evidence="2" type="ORF">AF333_10730</name>
    <name evidence="3" type="ORF">SAMN04487909_14653</name>
</gene>
<dbReference type="EMBL" id="LGUG01000004">
    <property type="protein sequence ID" value="KON95886.1"/>
    <property type="molecule type" value="Genomic_DNA"/>
</dbReference>
<evidence type="ECO:0000313" key="5">
    <source>
        <dbReference type="Proteomes" id="UP000182836"/>
    </source>
</evidence>
<dbReference type="EMBL" id="FNED01000046">
    <property type="protein sequence ID" value="SDK27259.1"/>
    <property type="molecule type" value="Genomic_DNA"/>
</dbReference>
<feature type="signal peptide" evidence="1">
    <location>
        <begin position="1"/>
        <end position="21"/>
    </location>
</feature>
<sequence>MKKVATAFLTISLLATTPVFAAEQESNPIQQEEGMAEQEEYSPVKKLTVDEIMAQKGMKSALESFYNKFPRTKAYKIMGSKVPTSRNGEELNEITLFLESDKKEESFYLYFDIEKERITAYIQTVNNISESELPGKVQASLDKVYSLSPETKNLKLYSSFMSFPTIEGEEQLKTYMLSFNESGKREEGKTTDKEFDITFDETGKVLYFTFNRLPLVNLQGNTKEEKAQDLLKRLYEEEANEYKIKKVNEISKDDLSDNSTNNDFSGSIVFMPLSSEKEPIVIYFNSKDELTMSQENTRDFLEDAGLL</sequence>
<dbReference type="PATRIC" id="fig|47500.8.peg.5299"/>
<dbReference type="GeneID" id="42305669"/>
<evidence type="ECO:0000256" key="1">
    <source>
        <dbReference type="SAM" id="SignalP"/>
    </source>
</evidence>
<organism evidence="2 4">
    <name type="scientific">Aneurinibacillus migulanus</name>
    <name type="common">Bacillus migulanus</name>
    <dbReference type="NCBI Taxonomy" id="47500"/>
    <lineage>
        <taxon>Bacteria</taxon>
        <taxon>Bacillati</taxon>
        <taxon>Bacillota</taxon>
        <taxon>Bacilli</taxon>
        <taxon>Bacillales</taxon>
        <taxon>Paenibacillaceae</taxon>
        <taxon>Aneurinibacillus group</taxon>
        <taxon>Aneurinibacillus</taxon>
    </lineage>
</organism>
<evidence type="ECO:0000313" key="4">
    <source>
        <dbReference type="Proteomes" id="UP000037269"/>
    </source>
</evidence>
<feature type="chain" id="PRO_5010414782" evidence="1">
    <location>
        <begin position="22"/>
        <end position="307"/>
    </location>
</feature>